<organism evidence="1 2">
    <name type="scientific">Auriscalpium vulgare</name>
    <dbReference type="NCBI Taxonomy" id="40419"/>
    <lineage>
        <taxon>Eukaryota</taxon>
        <taxon>Fungi</taxon>
        <taxon>Dikarya</taxon>
        <taxon>Basidiomycota</taxon>
        <taxon>Agaricomycotina</taxon>
        <taxon>Agaricomycetes</taxon>
        <taxon>Russulales</taxon>
        <taxon>Auriscalpiaceae</taxon>
        <taxon>Auriscalpium</taxon>
    </lineage>
</organism>
<evidence type="ECO:0000313" key="1">
    <source>
        <dbReference type="EMBL" id="KAI0054020.1"/>
    </source>
</evidence>
<sequence length="357" mass="37555">MASSPPPSQTPPTILHTLQVPSPVSALEFTPAGSLLVGSDDGTLRIYDLPDTKVLKAVRKLGAEISSVACVGDTGHLWLAGGRRIFLVDIGLPKILQSAEDALGSLELGEDDDDVVNEISLSFNRKVLAFSTDGGTVGVVDLASRKVQRMKARHDSICGAVRFIPDRPSELVSGGYDSALLHFDFQQRNILSRYHFSSPHQSSGVSLSPPFVLSLAVSPSGVIAAGTADGHLWIGMGGAKKASGSKKKRSRKWEGLREDEGNTIKIAEGPVVCVLFTDSSTIITSTLLGTVTQFSLSGGDEVDLAPKSEWVIEVAGIAKVNALAALPGRVVVGGFNKDGRGIVEVYQTNVVVSAGTQ</sequence>
<comment type="caution">
    <text evidence="1">The sequence shown here is derived from an EMBL/GenBank/DDBJ whole genome shotgun (WGS) entry which is preliminary data.</text>
</comment>
<dbReference type="Proteomes" id="UP000814033">
    <property type="component" value="Unassembled WGS sequence"/>
</dbReference>
<name>A0ACB8SC51_9AGAM</name>
<accession>A0ACB8SC51</accession>
<protein>
    <submittedName>
        <fullName evidence="1">WD40 repeat-like protein</fullName>
    </submittedName>
</protein>
<gene>
    <name evidence="1" type="ORF">FA95DRAFT_1600519</name>
</gene>
<keyword evidence="2" id="KW-1185">Reference proteome</keyword>
<proteinExistence type="predicted"/>
<dbReference type="EMBL" id="MU275838">
    <property type="protein sequence ID" value="KAI0054020.1"/>
    <property type="molecule type" value="Genomic_DNA"/>
</dbReference>
<reference evidence="1" key="1">
    <citation type="submission" date="2021-02" db="EMBL/GenBank/DDBJ databases">
        <authorList>
            <consortium name="DOE Joint Genome Institute"/>
            <person name="Ahrendt S."/>
            <person name="Looney B.P."/>
            <person name="Miyauchi S."/>
            <person name="Morin E."/>
            <person name="Drula E."/>
            <person name="Courty P.E."/>
            <person name="Chicoki N."/>
            <person name="Fauchery L."/>
            <person name="Kohler A."/>
            <person name="Kuo A."/>
            <person name="Labutti K."/>
            <person name="Pangilinan J."/>
            <person name="Lipzen A."/>
            <person name="Riley R."/>
            <person name="Andreopoulos W."/>
            <person name="He G."/>
            <person name="Johnson J."/>
            <person name="Barry K.W."/>
            <person name="Grigoriev I.V."/>
            <person name="Nagy L."/>
            <person name="Hibbett D."/>
            <person name="Henrissat B."/>
            <person name="Matheny P.B."/>
            <person name="Labbe J."/>
            <person name="Martin F."/>
        </authorList>
    </citation>
    <scope>NUCLEOTIDE SEQUENCE</scope>
    <source>
        <strain evidence="1">FP105234-sp</strain>
    </source>
</reference>
<reference evidence="1" key="2">
    <citation type="journal article" date="2022" name="New Phytol.">
        <title>Evolutionary transition to the ectomycorrhizal habit in the genomes of a hyperdiverse lineage of mushroom-forming fungi.</title>
        <authorList>
            <person name="Looney B."/>
            <person name="Miyauchi S."/>
            <person name="Morin E."/>
            <person name="Drula E."/>
            <person name="Courty P.E."/>
            <person name="Kohler A."/>
            <person name="Kuo A."/>
            <person name="LaButti K."/>
            <person name="Pangilinan J."/>
            <person name="Lipzen A."/>
            <person name="Riley R."/>
            <person name="Andreopoulos W."/>
            <person name="He G."/>
            <person name="Johnson J."/>
            <person name="Nolan M."/>
            <person name="Tritt A."/>
            <person name="Barry K.W."/>
            <person name="Grigoriev I.V."/>
            <person name="Nagy L.G."/>
            <person name="Hibbett D."/>
            <person name="Henrissat B."/>
            <person name="Matheny P.B."/>
            <person name="Labbe J."/>
            <person name="Martin F.M."/>
        </authorList>
    </citation>
    <scope>NUCLEOTIDE SEQUENCE</scope>
    <source>
        <strain evidence="1">FP105234-sp</strain>
    </source>
</reference>
<evidence type="ECO:0000313" key="2">
    <source>
        <dbReference type="Proteomes" id="UP000814033"/>
    </source>
</evidence>